<dbReference type="GO" id="GO:0016757">
    <property type="term" value="F:glycosyltransferase activity"/>
    <property type="evidence" value="ECO:0007669"/>
    <property type="project" value="UniProtKB-KW"/>
</dbReference>
<name>A0ABU3CM96_9FLAO</name>
<sequence length="380" mass="43374">MKISLLTDGIYPYIMGGMQKHSYFLAKHLAQEGVYVDLYHYRNEGAGKSGNPFSLKEMKFLNIIEVEYPLSKKFPGHYLYERYLYSKNVLKEIFNRELPDFIYAKGFSGWALLKNKQKLQKEIPIGVNFHGYEMFQQWPDFKTGIKLQILKLPVKYNVSKADYVFSYGGKVSDIIERINSNSKIVEIPTGIGASWLASDISKKESTGKRRFIFVGRAERRKGIVEINQFLSATQDKNFEFHFVGPITEDEKIKKPNVIYHGTIREQDKLQKILDEMDVLVCPSYSEGMPNVIMEGMARGLAVIATDVGAVNQMVDAENGWLIEKSDINAGISSAIVNALKLSDAELHKKKKISIEKIEQNFTWEKVIDQTIKKIRACTIS</sequence>
<dbReference type="EMBL" id="JAVRHO010000016">
    <property type="protein sequence ID" value="MDT0647441.1"/>
    <property type="molecule type" value="Genomic_DNA"/>
</dbReference>
<accession>A0ABU3CM96</accession>
<comment type="caution">
    <text evidence="2">The sequence shown here is derived from an EMBL/GenBank/DDBJ whole genome shotgun (WGS) entry which is preliminary data.</text>
</comment>
<proteinExistence type="predicted"/>
<dbReference type="PANTHER" id="PTHR45947">
    <property type="entry name" value="SULFOQUINOVOSYL TRANSFERASE SQD2"/>
    <property type="match status" value="1"/>
</dbReference>
<dbReference type="SUPFAM" id="SSF53756">
    <property type="entry name" value="UDP-Glycosyltransferase/glycogen phosphorylase"/>
    <property type="match status" value="1"/>
</dbReference>
<dbReference type="Proteomes" id="UP001245285">
    <property type="component" value="Unassembled WGS sequence"/>
</dbReference>
<keyword evidence="2" id="KW-0328">Glycosyltransferase</keyword>
<reference evidence="2 3" key="1">
    <citation type="submission" date="2023-09" db="EMBL/GenBank/DDBJ databases">
        <authorList>
            <person name="Rey-Velasco X."/>
        </authorList>
    </citation>
    <scope>NUCLEOTIDE SEQUENCE [LARGE SCALE GENOMIC DNA]</scope>
    <source>
        <strain evidence="2 3">F260</strain>
    </source>
</reference>
<keyword evidence="2" id="KW-0808">Transferase</keyword>
<dbReference type="EC" id="2.4.-.-" evidence="2"/>
<evidence type="ECO:0000259" key="1">
    <source>
        <dbReference type="Pfam" id="PF13439"/>
    </source>
</evidence>
<keyword evidence="3" id="KW-1185">Reference proteome</keyword>
<dbReference type="PANTHER" id="PTHR45947:SF3">
    <property type="entry name" value="SULFOQUINOVOSYL TRANSFERASE SQD2"/>
    <property type="match status" value="1"/>
</dbReference>
<dbReference type="InterPro" id="IPR050194">
    <property type="entry name" value="Glycosyltransferase_grp1"/>
</dbReference>
<organism evidence="2 3">
    <name type="scientific">Autumnicola lenta</name>
    <dbReference type="NCBI Taxonomy" id="3075593"/>
    <lineage>
        <taxon>Bacteria</taxon>
        <taxon>Pseudomonadati</taxon>
        <taxon>Bacteroidota</taxon>
        <taxon>Flavobacteriia</taxon>
        <taxon>Flavobacteriales</taxon>
        <taxon>Flavobacteriaceae</taxon>
        <taxon>Autumnicola</taxon>
    </lineage>
</organism>
<evidence type="ECO:0000313" key="3">
    <source>
        <dbReference type="Proteomes" id="UP001245285"/>
    </source>
</evidence>
<dbReference type="InterPro" id="IPR028098">
    <property type="entry name" value="Glyco_trans_4-like_N"/>
</dbReference>
<dbReference type="Gene3D" id="3.40.50.2000">
    <property type="entry name" value="Glycogen Phosphorylase B"/>
    <property type="match status" value="2"/>
</dbReference>
<protein>
    <submittedName>
        <fullName evidence="2">Glycosyltransferase family 4 protein</fullName>
        <ecNumber evidence="2">2.4.-.-</ecNumber>
    </submittedName>
</protein>
<dbReference type="RefSeq" id="WP_311495547.1">
    <property type="nucleotide sequence ID" value="NZ_JAVRHO010000016.1"/>
</dbReference>
<feature type="domain" description="Glycosyltransferase subfamily 4-like N-terminal" evidence="1">
    <location>
        <begin position="15"/>
        <end position="191"/>
    </location>
</feature>
<evidence type="ECO:0000313" key="2">
    <source>
        <dbReference type="EMBL" id="MDT0647441.1"/>
    </source>
</evidence>
<dbReference type="Pfam" id="PF13692">
    <property type="entry name" value="Glyco_trans_1_4"/>
    <property type="match status" value="1"/>
</dbReference>
<gene>
    <name evidence="2" type="ORF">RM545_12135</name>
</gene>
<dbReference type="CDD" id="cd03801">
    <property type="entry name" value="GT4_PimA-like"/>
    <property type="match status" value="1"/>
</dbReference>
<dbReference type="Pfam" id="PF13439">
    <property type="entry name" value="Glyco_transf_4"/>
    <property type="match status" value="1"/>
</dbReference>